<reference evidence="7" key="2">
    <citation type="submission" date="2015-11" db="EMBL/GenBank/DDBJ databases">
        <authorList>
            <person name="Zhang Y."/>
            <person name="Guo Z."/>
        </authorList>
    </citation>
    <scope>NUCLEOTIDE SEQUENCE</scope>
    <source>
        <strain evidence="7">1</strain>
    </source>
</reference>
<dbReference type="PIRSF" id="PIRSF036466">
    <property type="entry name" value="UCP036466"/>
    <property type="match status" value="1"/>
</dbReference>
<keyword evidence="3 5" id="KW-1133">Transmembrane helix</keyword>
<dbReference type="HAMAP" id="MF_01361">
    <property type="entry name" value="UPF0391"/>
    <property type="match status" value="1"/>
</dbReference>
<keyword evidence="2 5" id="KW-0812">Transmembrane</keyword>
<proteinExistence type="inferred from homology"/>
<dbReference type="RefSeq" id="WP_417852037.1">
    <property type="nucleotide sequence ID" value="NZ_AP014854.2"/>
</dbReference>
<evidence type="ECO:0000256" key="3">
    <source>
        <dbReference type="ARBA" id="ARBA00022989"/>
    </source>
</evidence>
<accession>A0A0H5BCE2</accession>
<evidence type="ECO:0000256" key="1">
    <source>
        <dbReference type="ARBA" id="ARBA00022475"/>
    </source>
</evidence>
<comment type="similarity">
    <text evidence="5">Belongs to the UPF0391 family.</text>
</comment>
<dbReference type="InterPro" id="IPR009760">
    <property type="entry name" value="DUF1328"/>
</dbReference>
<organism evidence="7 8">
    <name type="scientific">Blastochloris viridis</name>
    <name type="common">Rhodopseudomonas viridis</name>
    <dbReference type="NCBI Taxonomy" id="1079"/>
    <lineage>
        <taxon>Bacteria</taxon>
        <taxon>Pseudomonadati</taxon>
        <taxon>Pseudomonadota</taxon>
        <taxon>Alphaproteobacteria</taxon>
        <taxon>Hyphomicrobiales</taxon>
        <taxon>Blastochloridaceae</taxon>
        <taxon>Blastochloris</taxon>
    </lineage>
</organism>
<evidence type="ECO:0000313" key="6">
    <source>
        <dbReference type="EMBL" id="BAR98804.1"/>
    </source>
</evidence>
<dbReference type="KEGG" id="bvr:BVIR_125"/>
<comment type="caution">
    <text evidence="5">Lacks conserved residue(s) required for the propagation of feature annotation.</text>
</comment>
<evidence type="ECO:0000256" key="4">
    <source>
        <dbReference type="ARBA" id="ARBA00023136"/>
    </source>
</evidence>
<reference evidence="6" key="1">
    <citation type="journal article" date="2015" name="Genome Announc.">
        <title>Complete Genome Sequence of the Bacteriochlorophyll b-Producing Photosynthetic Bacterium Blastochloris viridis.</title>
        <authorList>
            <person name="Tsukatani Y."/>
            <person name="Hirose Y."/>
            <person name="Harada J."/>
            <person name="Misawa N."/>
            <person name="Mori K."/>
            <person name="Inoue K."/>
            <person name="Tamiaki H."/>
        </authorList>
    </citation>
    <scope>NUCLEOTIDE SEQUENCE [LARGE SCALE GENOMIC DNA]</scope>
    <source>
        <strain evidence="6">DSM 133</strain>
    </source>
</reference>
<dbReference type="EMBL" id="LN907867">
    <property type="protein sequence ID" value="CUU43864.1"/>
    <property type="molecule type" value="Genomic_DNA"/>
</dbReference>
<feature type="transmembrane region" description="Helical" evidence="5">
    <location>
        <begin position="5"/>
        <end position="28"/>
    </location>
</feature>
<feature type="transmembrane region" description="Helical" evidence="5">
    <location>
        <begin position="34"/>
        <end position="55"/>
    </location>
</feature>
<evidence type="ECO:0000256" key="5">
    <source>
        <dbReference type="HAMAP-Rule" id="MF_01361"/>
    </source>
</evidence>
<name>A0A0H5BCE2_BLAVI</name>
<dbReference type="Proteomes" id="UP000065734">
    <property type="component" value="Chromosome I"/>
</dbReference>
<dbReference type="EMBL" id="AP014854">
    <property type="protein sequence ID" value="BAR98804.1"/>
    <property type="molecule type" value="Genomic_DNA"/>
</dbReference>
<keyword evidence="1 5" id="KW-1003">Cell membrane</keyword>
<dbReference type="Pfam" id="PF07043">
    <property type="entry name" value="DUF1328"/>
    <property type="match status" value="1"/>
</dbReference>
<gene>
    <name evidence="6" type="ORF">BV133_1211</name>
    <name evidence="7" type="ORF">BVIRIDIS_28910</name>
</gene>
<evidence type="ECO:0000256" key="2">
    <source>
        <dbReference type="ARBA" id="ARBA00022692"/>
    </source>
</evidence>
<protein>
    <recommendedName>
        <fullName evidence="5">UPF0391 membrane protein BV133_1211</fullName>
    </recommendedName>
</protein>
<evidence type="ECO:0000313" key="8">
    <source>
        <dbReference type="Proteomes" id="UP000065734"/>
    </source>
</evidence>
<dbReference type="AlphaFoldDB" id="A0A0H5BCE2"/>
<keyword evidence="4 5" id="KW-0472">Membrane</keyword>
<keyword evidence="8" id="KW-1185">Reference proteome</keyword>
<evidence type="ECO:0000313" key="7">
    <source>
        <dbReference type="EMBL" id="CUU43864.1"/>
    </source>
</evidence>
<sequence>MIGNLINWAVILLIVALVAAVFGFGGLAGTATSFATTLFWIALVFALVLFVANLLRGGRSTL</sequence>
<dbReference type="STRING" id="1079.BVIR_125"/>
<reference evidence="8" key="3">
    <citation type="journal article" date="2016" name="Genome Announc.">
        <title>Revised genome sequence of the purple photosynthetic bacterium Blastochloris viridis.</title>
        <authorList>
            <person name="Liu L.N."/>
            <person name="Faulkner M."/>
            <person name="Liu X."/>
            <person name="Huang F."/>
            <person name="Darby A.C."/>
            <person name="Hall N."/>
        </authorList>
    </citation>
    <scope>NUCLEOTIDE SEQUENCE [LARGE SCALE GENOMIC DNA]</scope>
    <source>
        <strain evidence="8">ATCC 19567 / DSM 133 / F</strain>
    </source>
</reference>
<dbReference type="GO" id="GO:0005886">
    <property type="term" value="C:plasma membrane"/>
    <property type="evidence" value="ECO:0007669"/>
    <property type="project" value="UniProtKB-UniRule"/>
</dbReference>